<proteinExistence type="predicted"/>
<evidence type="ECO:0000313" key="2">
    <source>
        <dbReference type="Proteomes" id="UP000076595"/>
    </source>
</evidence>
<sequence length="75" mass="8249">MQLSEYLSQNNETARAFGSKIGVKGPATIYRYMQGIRFPSARILKKIEEATNGEVTANDFLSTSFVSASTQEAAR</sequence>
<dbReference type="Proteomes" id="UP000076595">
    <property type="component" value="Chromosome"/>
</dbReference>
<keyword evidence="2" id="KW-1185">Reference proteome</keyword>
<evidence type="ECO:0008006" key="3">
    <source>
        <dbReference type="Google" id="ProtNLM"/>
    </source>
</evidence>
<organism evidence="1 2">
    <name type="scientific">Acetobacter oryzifermentans</name>
    <dbReference type="NCBI Taxonomy" id="1633874"/>
    <lineage>
        <taxon>Bacteria</taxon>
        <taxon>Pseudomonadati</taxon>
        <taxon>Pseudomonadota</taxon>
        <taxon>Alphaproteobacteria</taxon>
        <taxon>Acetobacterales</taxon>
        <taxon>Acetobacteraceae</taxon>
        <taxon>Acetobacter</taxon>
    </lineage>
</organism>
<name>A0ABM6AGY9_9PROT</name>
<dbReference type="EMBL" id="CP011120">
    <property type="protein sequence ID" value="ANA12898.1"/>
    <property type="molecule type" value="Genomic_DNA"/>
</dbReference>
<protein>
    <recommendedName>
        <fullName evidence="3">HTH cro/C1-type domain-containing protein</fullName>
    </recommendedName>
</protein>
<accession>A0ABM6AGY9</accession>
<dbReference type="RefSeq" id="WP_063353439.1">
    <property type="nucleotide sequence ID" value="NZ_CP011120.1"/>
</dbReference>
<dbReference type="Gene3D" id="1.10.260.40">
    <property type="entry name" value="lambda repressor-like DNA-binding domains"/>
    <property type="match status" value="1"/>
</dbReference>
<evidence type="ECO:0000313" key="1">
    <source>
        <dbReference type="EMBL" id="ANA12898.1"/>
    </source>
</evidence>
<gene>
    <name evidence="1" type="ORF">WG31_01760</name>
</gene>
<reference evidence="1 2" key="1">
    <citation type="submission" date="2015-03" db="EMBL/GenBank/DDBJ databases">
        <title>Genome study of Acetobacter sp. SLV-7.</title>
        <authorList>
            <person name="Cho G.Y."/>
            <person name="Jeon C.O."/>
        </authorList>
    </citation>
    <scope>NUCLEOTIDE SEQUENCE [LARGE SCALE GENOMIC DNA]</scope>
    <source>
        <strain evidence="1 2">SLV-7</strain>
    </source>
</reference>
<dbReference type="InterPro" id="IPR010982">
    <property type="entry name" value="Lambda_DNA-bd_dom_sf"/>
</dbReference>